<protein>
    <submittedName>
        <fullName evidence="1">Uncharacterized protein</fullName>
    </submittedName>
</protein>
<proteinExistence type="predicted"/>
<dbReference type="AlphaFoldDB" id="A0A2G5BAK3"/>
<reference evidence="1 2" key="1">
    <citation type="journal article" date="2015" name="Genome Biol. Evol.">
        <title>Phylogenomic analyses indicate that early fungi evolved digesting cell walls of algal ancestors of land plants.</title>
        <authorList>
            <person name="Chang Y."/>
            <person name="Wang S."/>
            <person name="Sekimoto S."/>
            <person name="Aerts A.L."/>
            <person name="Choi C."/>
            <person name="Clum A."/>
            <person name="LaButti K.M."/>
            <person name="Lindquist E.A."/>
            <person name="Yee Ngan C."/>
            <person name="Ohm R.A."/>
            <person name="Salamov A.A."/>
            <person name="Grigoriev I.V."/>
            <person name="Spatafora J.W."/>
            <person name="Berbee M.L."/>
        </authorList>
    </citation>
    <scope>NUCLEOTIDE SEQUENCE [LARGE SCALE GENOMIC DNA]</scope>
    <source>
        <strain evidence="1 2">NRRL 1564</strain>
    </source>
</reference>
<sequence length="128" mass="14980">MSSSRDYQDTTTDEFLKDFILKAKQNLEKNPVKPDSVGDLSLLINDSDAPKNWRRFYNPKEIEKIAEERCQDCEIKWLECVEKPTGFLNRYFECRFLREELDACKERVQQEIGAISGKEPLVKPQDTS</sequence>
<keyword evidence="2" id="KW-1185">Reference proteome</keyword>
<evidence type="ECO:0000313" key="2">
    <source>
        <dbReference type="Proteomes" id="UP000242474"/>
    </source>
</evidence>
<dbReference type="OrthoDB" id="5598776at2759"/>
<dbReference type="EMBL" id="KZ303502">
    <property type="protein sequence ID" value="PIA16022.1"/>
    <property type="molecule type" value="Genomic_DNA"/>
</dbReference>
<organism evidence="1 2">
    <name type="scientific">Coemansia reversa (strain ATCC 12441 / NRRL 1564)</name>
    <dbReference type="NCBI Taxonomy" id="763665"/>
    <lineage>
        <taxon>Eukaryota</taxon>
        <taxon>Fungi</taxon>
        <taxon>Fungi incertae sedis</taxon>
        <taxon>Zoopagomycota</taxon>
        <taxon>Kickxellomycotina</taxon>
        <taxon>Kickxellomycetes</taxon>
        <taxon>Kickxellales</taxon>
        <taxon>Kickxellaceae</taxon>
        <taxon>Coemansia</taxon>
    </lineage>
</organism>
<accession>A0A2G5BAK3</accession>
<evidence type="ECO:0000313" key="1">
    <source>
        <dbReference type="EMBL" id="PIA16022.1"/>
    </source>
</evidence>
<gene>
    <name evidence="1" type="ORF">COEREDRAFT_87247</name>
</gene>
<dbReference type="Proteomes" id="UP000242474">
    <property type="component" value="Unassembled WGS sequence"/>
</dbReference>
<name>A0A2G5BAK3_COERN</name>